<comment type="caution">
    <text evidence="1">The sequence shown here is derived from an EMBL/GenBank/DDBJ whole genome shotgun (WGS) entry which is preliminary data.</text>
</comment>
<sequence>MGGAEEEEDQEGAAAAVIGSGRCCEPSGSNHSPASRLFSQTCNSRLFSTDMTRHGGGCGVPSVRLVDSQHEELPAWGVVTWYVAGVEDEEGRAGCRVRWSIGVDYHNSKTAQTASSQGWMGLDTPRLPA</sequence>
<reference evidence="1 2" key="1">
    <citation type="submission" date="2019-05" db="EMBL/GenBank/DDBJ databases">
        <title>Another draft genome of Portunus trituberculatus and its Hox gene families provides insights of decapod evolution.</title>
        <authorList>
            <person name="Jeong J.-H."/>
            <person name="Song I."/>
            <person name="Kim S."/>
            <person name="Choi T."/>
            <person name="Kim D."/>
            <person name="Ryu S."/>
            <person name="Kim W."/>
        </authorList>
    </citation>
    <scope>NUCLEOTIDE SEQUENCE [LARGE SCALE GENOMIC DNA]</scope>
    <source>
        <tissue evidence="1">Muscle</tissue>
    </source>
</reference>
<dbReference type="AlphaFoldDB" id="A0A5B7FIV8"/>
<protein>
    <submittedName>
        <fullName evidence="1">Uncharacterized protein</fullName>
    </submittedName>
</protein>
<name>A0A5B7FIV8_PORTR</name>
<evidence type="ECO:0000313" key="1">
    <source>
        <dbReference type="EMBL" id="MPC47550.1"/>
    </source>
</evidence>
<evidence type="ECO:0000313" key="2">
    <source>
        <dbReference type="Proteomes" id="UP000324222"/>
    </source>
</evidence>
<dbReference type="EMBL" id="VSRR010007796">
    <property type="protein sequence ID" value="MPC47550.1"/>
    <property type="molecule type" value="Genomic_DNA"/>
</dbReference>
<dbReference type="Proteomes" id="UP000324222">
    <property type="component" value="Unassembled WGS sequence"/>
</dbReference>
<keyword evidence="2" id="KW-1185">Reference proteome</keyword>
<gene>
    <name evidence="1" type="ORF">E2C01_041299</name>
</gene>
<organism evidence="1 2">
    <name type="scientific">Portunus trituberculatus</name>
    <name type="common">Swimming crab</name>
    <name type="synonym">Neptunus trituberculatus</name>
    <dbReference type="NCBI Taxonomy" id="210409"/>
    <lineage>
        <taxon>Eukaryota</taxon>
        <taxon>Metazoa</taxon>
        <taxon>Ecdysozoa</taxon>
        <taxon>Arthropoda</taxon>
        <taxon>Crustacea</taxon>
        <taxon>Multicrustacea</taxon>
        <taxon>Malacostraca</taxon>
        <taxon>Eumalacostraca</taxon>
        <taxon>Eucarida</taxon>
        <taxon>Decapoda</taxon>
        <taxon>Pleocyemata</taxon>
        <taxon>Brachyura</taxon>
        <taxon>Eubrachyura</taxon>
        <taxon>Portunoidea</taxon>
        <taxon>Portunidae</taxon>
        <taxon>Portuninae</taxon>
        <taxon>Portunus</taxon>
    </lineage>
</organism>
<proteinExistence type="predicted"/>
<accession>A0A5B7FIV8</accession>